<keyword evidence="3" id="KW-1185">Reference proteome</keyword>
<proteinExistence type="predicted"/>
<feature type="transmembrane region" description="Helical" evidence="1">
    <location>
        <begin position="112"/>
        <end position="131"/>
    </location>
</feature>
<dbReference type="AlphaFoldDB" id="B6GC97"/>
<gene>
    <name evidence="2" type="ORF">COLSTE_01720</name>
</gene>
<dbReference type="STRING" id="445975.COLSTE_01720"/>
<feature type="transmembrane region" description="Helical" evidence="1">
    <location>
        <begin position="302"/>
        <end position="322"/>
    </location>
</feature>
<evidence type="ECO:0000313" key="3">
    <source>
        <dbReference type="Proteomes" id="UP000003560"/>
    </source>
</evidence>
<feature type="transmembrane region" description="Helical" evidence="1">
    <location>
        <begin position="770"/>
        <end position="789"/>
    </location>
</feature>
<dbReference type="InterPro" id="IPR018580">
    <property type="entry name" value="Uncharacterised_YfhO"/>
</dbReference>
<accession>B6GC97</accession>
<dbReference type="eggNOG" id="COG4485">
    <property type="taxonomic scope" value="Bacteria"/>
</dbReference>
<dbReference type="Proteomes" id="UP000003560">
    <property type="component" value="Unassembled WGS sequence"/>
</dbReference>
<comment type="caution">
    <text evidence="2">The sequence shown here is derived from an EMBL/GenBank/DDBJ whole genome shotgun (WGS) entry which is preliminary data.</text>
</comment>
<keyword evidence="1" id="KW-0812">Transmembrane</keyword>
<organism evidence="2 3">
    <name type="scientific">Collinsella stercoris DSM 13279</name>
    <dbReference type="NCBI Taxonomy" id="445975"/>
    <lineage>
        <taxon>Bacteria</taxon>
        <taxon>Bacillati</taxon>
        <taxon>Actinomycetota</taxon>
        <taxon>Coriobacteriia</taxon>
        <taxon>Coriobacteriales</taxon>
        <taxon>Coriobacteriaceae</taxon>
        <taxon>Collinsella</taxon>
    </lineage>
</organism>
<feature type="transmembrane region" description="Helical" evidence="1">
    <location>
        <begin position="273"/>
        <end position="290"/>
    </location>
</feature>
<feature type="transmembrane region" description="Helical" evidence="1">
    <location>
        <begin position="177"/>
        <end position="200"/>
    </location>
</feature>
<dbReference type="GeneID" id="98003410"/>
<evidence type="ECO:0000256" key="1">
    <source>
        <dbReference type="SAM" id="Phobius"/>
    </source>
</evidence>
<reference evidence="2 3" key="1">
    <citation type="submission" date="2008-10" db="EMBL/GenBank/DDBJ databases">
        <title>Draft genome sequence of Collinsella stercoris (DSM 13279).</title>
        <authorList>
            <person name="Sudarsanam P."/>
            <person name="Ley R."/>
            <person name="Guruge J."/>
            <person name="Turnbaugh P.J."/>
            <person name="Mahowald M."/>
            <person name="Liep D."/>
            <person name="Gordon J."/>
        </authorList>
    </citation>
    <scope>NUCLEOTIDE SEQUENCE [LARGE SCALE GENOMIC DNA]</scope>
    <source>
        <strain evidence="2 3">DSM 13279</strain>
    </source>
</reference>
<name>B6GC97_9ACTN</name>
<dbReference type="EMBL" id="ABXJ01000095">
    <property type="protein sequence ID" value="EEA90100.1"/>
    <property type="molecule type" value="Genomic_DNA"/>
</dbReference>
<feature type="transmembrane region" description="Helical" evidence="1">
    <location>
        <begin position="334"/>
        <end position="352"/>
    </location>
</feature>
<feature type="transmembrane region" description="Helical" evidence="1">
    <location>
        <begin position="221"/>
        <end position="241"/>
    </location>
</feature>
<dbReference type="HOGENOM" id="CLU_008413_3_1_11"/>
<feature type="transmembrane region" description="Helical" evidence="1">
    <location>
        <begin position="85"/>
        <end position="106"/>
    </location>
</feature>
<sequence>MLLLLALSAWGGIYPLGPESFLTEDLKYQYIDFFTWFRHVLTGEANIFYSFAQGMGSNTWGLYSYYLASPFNFIILLFDEAHLTLAIYVIVALKLACMNVAMAWYLRRRFALSRSWALALALCYTWSTWSATNLRNPLWLDALILLPLMAWSCRQLLRTGRCIGLSLLVAADVITCWYMAYITLLFCCLFVLFELAVMIYDDGMRPTRSWIAGRAARFTAAILLGLGLSAWTFVPTVLAMMGGAKTAVGMFQTYPTALIRGFLPFAWNIDHAPQFYTGLIPLALAIAMLFEKRIDKRLRALTLVFAGFLVVSSVLGPLMYVWCGFRQPNGFYCRIAFLLSFLEIWAAAFLLMRRAACRAEASNTRTVSWTEAGGRSTCGAAIARKLAPLGALVLVLADLGFNAHVCWNQLYINYPQDTHDTYVAEVDAQMSELKQLDADAFYRVDKTYNRAGAAFNEGISHGFNQLSTYSSANNPQAVAFLNSLGYSSEGEFSSVYAAPNLVMDSLLGVRYIGTWSKPVASTETTLPHSNVTSPLYYNPHALSLGYPCANGTDSESTLQGDDPFERQNALFAELTGIDRPLYTQLQGVEQARSDASITWAVKLPAHTIGYTYAQTGVESDWSQSVGLIVGGEMISSEATRFSHNVRAFGESGDESTQHEISMVQGSPETQLPPKSNCLFYALNIDVFEGGIERLQSRQFTPDVFEDGRVEGTYNAEMQTDLVLSIPYDKGWSATIDGKEVALSPAFGGGMSQIQVPEGSHRIEMRFQSPGFTVGCAASIAALAACLVVARVQKRGGQTR</sequence>
<protein>
    <submittedName>
        <fullName evidence="2">Bacterial membrane protein YfhO</fullName>
    </submittedName>
</protein>
<dbReference type="PANTHER" id="PTHR38454:SF1">
    <property type="entry name" value="INTEGRAL MEMBRANE PROTEIN"/>
    <property type="match status" value="1"/>
</dbReference>
<reference evidence="2 3" key="2">
    <citation type="submission" date="2008-10" db="EMBL/GenBank/DDBJ databases">
        <authorList>
            <person name="Fulton L."/>
            <person name="Clifton S."/>
            <person name="Fulton B."/>
            <person name="Xu J."/>
            <person name="Minx P."/>
            <person name="Pepin K.H."/>
            <person name="Johnson M."/>
            <person name="Thiruvilangam P."/>
            <person name="Bhonagiri V."/>
            <person name="Nash W.E."/>
            <person name="Mardis E.R."/>
            <person name="Wilson R.K."/>
        </authorList>
    </citation>
    <scope>NUCLEOTIDE SEQUENCE [LARGE SCALE GENOMIC DNA]</scope>
    <source>
        <strain evidence="2 3">DSM 13279</strain>
    </source>
</reference>
<keyword evidence="1" id="KW-0472">Membrane</keyword>
<evidence type="ECO:0000313" key="2">
    <source>
        <dbReference type="EMBL" id="EEA90100.1"/>
    </source>
</evidence>
<dbReference type="Pfam" id="PF09586">
    <property type="entry name" value="YfhO"/>
    <property type="match status" value="2"/>
</dbReference>
<dbReference type="RefSeq" id="WP_006721350.1">
    <property type="nucleotide sequence ID" value="NZ_CP085935.1"/>
</dbReference>
<keyword evidence="1" id="KW-1133">Transmembrane helix</keyword>
<dbReference type="PANTHER" id="PTHR38454">
    <property type="entry name" value="INTEGRAL MEMBRANE PROTEIN-RELATED"/>
    <property type="match status" value="1"/>
</dbReference>